<reference evidence="2" key="3">
    <citation type="journal article" date="2010" name="Genome Res.">
        <title>Population genomic sequencing of Coccidioides fungi reveals recent hybridization and transposon control.</title>
        <authorList>
            <person name="Neafsey D.E."/>
            <person name="Barker B.M."/>
            <person name="Sharpton T.J."/>
            <person name="Stajich J.E."/>
            <person name="Park D.J."/>
            <person name="Whiston E."/>
            <person name="Hung C.-Y."/>
            <person name="McMahan C."/>
            <person name="White J."/>
            <person name="Sykes S."/>
            <person name="Heiman D."/>
            <person name="Young S."/>
            <person name="Zeng Q."/>
            <person name="Abouelleil A."/>
            <person name="Aftuck L."/>
            <person name="Bessette D."/>
            <person name="Brown A."/>
            <person name="FitzGerald M."/>
            <person name="Lui A."/>
            <person name="Macdonald J.P."/>
            <person name="Priest M."/>
            <person name="Orbach M.J."/>
            <person name="Galgiani J.N."/>
            <person name="Kirkland T.N."/>
            <person name="Cole G.T."/>
            <person name="Birren B.W."/>
            <person name="Henn M.R."/>
            <person name="Taylor J.W."/>
            <person name="Rounsley S.D."/>
        </authorList>
    </citation>
    <scope>NUCLEOTIDE SEQUENCE [LARGE SCALE GENOMIC DNA]</scope>
    <source>
        <strain evidence="2">RMSCC 3488</strain>
    </source>
</reference>
<gene>
    <name evidence="1" type="ORF">CPAG_03611</name>
</gene>
<reference evidence="2" key="2">
    <citation type="journal article" date="2009" name="Genome Res.">
        <title>Comparative genomic analyses of the human fungal pathogens Coccidioides and their relatives.</title>
        <authorList>
            <person name="Sharpton T.J."/>
            <person name="Stajich J.E."/>
            <person name="Rounsley S.D."/>
            <person name="Gardner M.J."/>
            <person name="Wortman J.R."/>
            <person name="Jordar V.S."/>
            <person name="Maiti R."/>
            <person name="Kodira C.D."/>
            <person name="Neafsey D.E."/>
            <person name="Zeng Q."/>
            <person name="Hung C.-Y."/>
            <person name="McMahan C."/>
            <person name="Muszewska A."/>
            <person name="Grynberg M."/>
            <person name="Mandel M.A."/>
            <person name="Kellner E.M."/>
            <person name="Barker B.M."/>
            <person name="Galgiani J.N."/>
            <person name="Orbach M.J."/>
            <person name="Kirkland T.N."/>
            <person name="Cole G.T."/>
            <person name="Henn M.R."/>
            <person name="Birren B.W."/>
            <person name="Taylor J.W."/>
        </authorList>
    </citation>
    <scope>NUCLEOTIDE SEQUENCE [LARGE SCALE GENOMIC DNA]</scope>
    <source>
        <strain evidence="2">RMSCC 3488</strain>
    </source>
</reference>
<dbReference type="Proteomes" id="UP000054567">
    <property type="component" value="Unassembled WGS sequence"/>
</dbReference>
<name>A0A0J6F2Z8_COCPO</name>
<evidence type="ECO:0000313" key="2">
    <source>
        <dbReference type="Proteomes" id="UP000054567"/>
    </source>
</evidence>
<dbReference type="EMBL" id="DS268110">
    <property type="protein sequence ID" value="KMM67276.1"/>
    <property type="molecule type" value="Genomic_DNA"/>
</dbReference>
<protein>
    <submittedName>
        <fullName evidence="1">Uncharacterized protein</fullName>
    </submittedName>
</protein>
<evidence type="ECO:0000313" key="1">
    <source>
        <dbReference type="EMBL" id="KMM67276.1"/>
    </source>
</evidence>
<proteinExistence type="predicted"/>
<dbReference type="VEuPathDB" id="FungiDB:CPAG_03611"/>
<dbReference type="AlphaFoldDB" id="A0A0J6F2Z8"/>
<sequence>MTDGLSNIDLDGYWTNGNHTYFWLCLRRYKDEIYVLTNGPTFRPDSILYPPLIRTAHKTEPISQYKERSRFFFLDEIAVSCQHLSEENNQLGQIGGRWFKTHQDG</sequence>
<accession>A0A0J6F2Z8</accession>
<reference evidence="1 2" key="1">
    <citation type="submission" date="2007-06" db="EMBL/GenBank/DDBJ databases">
        <title>The Genome Sequence of Coccidioides posadasii RMSCC_3488.</title>
        <authorList>
            <consortium name="Coccidioides Genome Resources Consortium"/>
            <consortium name="The Broad Institute Genome Sequencing Platform"/>
            <person name="Henn M.R."/>
            <person name="Sykes S."/>
            <person name="Young S."/>
            <person name="Jaffe D."/>
            <person name="Berlin A."/>
            <person name="Alvarez P."/>
            <person name="Butler J."/>
            <person name="Gnerre S."/>
            <person name="Grabherr M."/>
            <person name="Mauceli E."/>
            <person name="Brockman W."/>
            <person name="Kodira C."/>
            <person name="Alvarado L."/>
            <person name="Zeng Q."/>
            <person name="Crawford M."/>
            <person name="Antoine C."/>
            <person name="Devon K."/>
            <person name="Galgiani J."/>
            <person name="Orsborn K."/>
            <person name="Lewis M.L."/>
            <person name="Nusbaum C."/>
            <person name="Galagan J."/>
            <person name="Birren B."/>
        </authorList>
    </citation>
    <scope>NUCLEOTIDE SEQUENCE [LARGE SCALE GENOMIC DNA]</scope>
    <source>
        <strain evidence="1 2">RMSCC 3488</strain>
    </source>
</reference>
<organism evidence="1 2">
    <name type="scientific">Coccidioides posadasii RMSCC 3488</name>
    <dbReference type="NCBI Taxonomy" id="454284"/>
    <lineage>
        <taxon>Eukaryota</taxon>
        <taxon>Fungi</taxon>
        <taxon>Dikarya</taxon>
        <taxon>Ascomycota</taxon>
        <taxon>Pezizomycotina</taxon>
        <taxon>Eurotiomycetes</taxon>
        <taxon>Eurotiomycetidae</taxon>
        <taxon>Onygenales</taxon>
        <taxon>Onygenaceae</taxon>
        <taxon>Coccidioides</taxon>
    </lineage>
</organism>